<evidence type="ECO:0000256" key="1">
    <source>
        <dbReference type="SAM" id="Phobius"/>
    </source>
</evidence>
<proteinExistence type="predicted"/>
<sequence length="82" mass="9205">MSKQANELIATKVKALLRKTEFKKFSSMTIFLVAMFITILLFQKNVAIIASSFLIFGDSFGKLFGLAFGRHKILAGFIEPMK</sequence>
<feature type="transmembrane region" description="Helical" evidence="1">
    <location>
        <begin position="48"/>
        <end position="68"/>
    </location>
</feature>
<evidence type="ECO:0000313" key="2">
    <source>
        <dbReference type="EMBL" id="GAH11851.1"/>
    </source>
</evidence>
<feature type="transmembrane region" description="Helical" evidence="1">
    <location>
        <begin position="25"/>
        <end position="42"/>
    </location>
</feature>
<comment type="caution">
    <text evidence="2">The sequence shown here is derived from an EMBL/GenBank/DDBJ whole genome shotgun (WGS) entry which is preliminary data.</text>
</comment>
<gene>
    <name evidence="2" type="ORF">S01H4_61559</name>
</gene>
<name>X1CTP8_9ZZZZ</name>
<keyword evidence="1" id="KW-0812">Transmembrane</keyword>
<reference evidence="2" key="1">
    <citation type="journal article" date="2014" name="Front. Microbiol.">
        <title>High frequency of phylogenetically diverse reductive dehalogenase-homologous genes in deep subseafloor sedimentary metagenomes.</title>
        <authorList>
            <person name="Kawai M."/>
            <person name="Futagami T."/>
            <person name="Toyoda A."/>
            <person name="Takaki Y."/>
            <person name="Nishi S."/>
            <person name="Hori S."/>
            <person name="Arai W."/>
            <person name="Tsubouchi T."/>
            <person name="Morono Y."/>
            <person name="Uchiyama I."/>
            <person name="Ito T."/>
            <person name="Fujiyama A."/>
            <person name="Inagaki F."/>
            <person name="Takami H."/>
        </authorList>
    </citation>
    <scope>NUCLEOTIDE SEQUENCE</scope>
    <source>
        <strain evidence="2">Expedition CK06-06</strain>
    </source>
</reference>
<keyword evidence="1" id="KW-1133">Transmembrane helix</keyword>
<dbReference type="EMBL" id="BART01036523">
    <property type="protein sequence ID" value="GAH11851.1"/>
    <property type="molecule type" value="Genomic_DNA"/>
</dbReference>
<accession>X1CTP8</accession>
<keyword evidence="1" id="KW-0472">Membrane</keyword>
<organism evidence="2">
    <name type="scientific">marine sediment metagenome</name>
    <dbReference type="NCBI Taxonomy" id="412755"/>
    <lineage>
        <taxon>unclassified sequences</taxon>
        <taxon>metagenomes</taxon>
        <taxon>ecological metagenomes</taxon>
    </lineage>
</organism>
<protein>
    <submittedName>
        <fullName evidence="2">Uncharacterized protein</fullName>
    </submittedName>
</protein>
<dbReference type="AlphaFoldDB" id="X1CTP8"/>